<dbReference type="Proteomes" id="UP000001940">
    <property type="component" value="Chromosome V"/>
</dbReference>
<name>Q9TXL4_CAEEL</name>
<dbReference type="InterPro" id="IPR000494">
    <property type="entry name" value="Rcpt_L-dom"/>
</dbReference>
<dbReference type="Bgee" id="WBGene00019389">
    <property type="expression patterns" value="Expressed in larva"/>
</dbReference>
<dbReference type="PIR" id="C88955">
    <property type="entry name" value="C88955"/>
</dbReference>
<dbReference type="CTD" id="186996"/>
<reference evidence="2 3" key="1">
    <citation type="journal article" date="1998" name="Science">
        <title>Genome sequence of the nematode C. elegans: a platform for investigating biology.</title>
        <authorList>
            <consortium name="The C. elegans sequencing consortium"/>
            <person name="Sulson J.E."/>
            <person name="Waterston R."/>
        </authorList>
    </citation>
    <scope>NUCLEOTIDE SEQUENCE [LARGE SCALE GENOMIC DNA]</scope>
    <source>
        <strain evidence="2 3">Bristol N2</strain>
    </source>
</reference>
<dbReference type="eggNOG" id="ENOG502TJK2">
    <property type="taxonomic scope" value="Eukaryota"/>
</dbReference>
<dbReference type="SMR" id="Q9TXL4"/>
<dbReference type="Pfam" id="PF01030">
    <property type="entry name" value="Recep_L_domain"/>
    <property type="match status" value="2"/>
</dbReference>
<dbReference type="PANTHER" id="PTHR21662">
    <property type="entry name" value="RECEPTOR PROTEIN-TYROSINE KINASE"/>
    <property type="match status" value="1"/>
</dbReference>
<feature type="domain" description="Receptor L-domain" evidence="1">
    <location>
        <begin position="43"/>
        <end position="136"/>
    </location>
</feature>
<protein>
    <submittedName>
        <fullName evidence="2">Receptor L-domain domain-containing protein</fullName>
    </submittedName>
</protein>
<dbReference type="UCSC" id="K04F1.10">
    <property type="organism name" value="c. elegans"/>
</dbReference>
<evidence type="ECO:0000259" key="1">
    <source>
        <dbReference type="Pfam" id="PF01030"/>
    </source>
</evidence>
<dbReference type="AlphaFoldDB" id="Q9TXL4"/>
<dbReference type="IntAct" id="Q9TXL4">
    <property type="interactions" value="1"/>
</dbReference>
<dbReference type="PANTHER" id="PTHR21662:SF60">
    <property type="entry name" value="RECEPTOR L-DOMAIN DOMAIN-CONTAINING PROTEIN"/>
    <property type="match status" value="1"/>
</dbReference>
<evidence type="ECO:0000313" key="3">
    <source>
        <dbReference type="Proteomes" id="UP000001940"/>
    </source>
</evidence>
<dbReference type="AGR" id="WB:WBGene00019389"/>
<evidence type="ECO:0000313" key="4">
    <source>
        <dbReference type="WormBase" id="K04F1.10"/>
    </source>
</evidence>
<keyword evidence="3" id="KW-1185">Reference proteome</keyword>
<proteinExistence type="predicted"/>
<evidence type="ECO:0000313" key="2">
    <source>
        <dbReference type="EMBL" id="CCD72641.1"/>
    </source>
</evidence>
<dbReference type="GeneID" id="186996"/>
<dbReference type="EMBL" id="BX284605">
    <property type="protein sequence ID" value="CCD72641.1"/>
    <property type="molecule type" value="Genomic_DNA"/>
</dbReference>
<dbReference type="Gene3D" id="3.80.20.20">
    <property type="entry name" value="Receptor L-domain"/>
    <property type="match status" value="2"/>
</dbReference>
<dbReference type="InterPro" id="IPR053079">
    <property type="entry name" value="SPS2_domain"/>
</dbReference>
<sequence>MSKVFYFFILTSVSNGNIDSTNPICSFTQEFITSESLKQFPKECETVFGNIQIDENCDVSEKQLTSAFKNMKVLYGNLNVYRTNFTSGKFLEGLEEIECDKDGFFSWERNEYMIEIGMKNLTRCCCQFNVNENKKLISMNLPNLKNFSSMDASQMKQIEMLVYDNSPEGCIDIEELSHFIANDNLFMSVLPANFCAHTTDAINGEKTCVFESFNITNMEPDCVRIVGQVRIDSGDEEHVHKLNLLKFIYGTLNIENTNLTTVDFLNELEYIVTLESVVVSITVRNNLQLSNFSLPKLKGVRSSDTLQQGYVQRWISFYDNHESLKKWLVNNSICNPYMDILNETVLYRAEIDKKSCDKTRDIIVNEEVHLEKNVEEWSGKFAILTFLTIPFLFKI</sequence>
<dbReference type="KEGG" id="cel:CELE_K04F1.10"/>
<dbReference type="WormBase" id="K04F1.10">
    <property type="protein sequence ID" value="CE19961"/>
    <property type="gene ID" value="WBGene00019389"/>
    <property type="gene designation" value="irld-40"/>
</dbReference>
<keyword evidence="2" id="KW-0675">Receptor</keyword>
<dbReference type="STRING" id="6239.K04F1.10.1"/>
<dbReference type="PaxDb" id="6239-K04F1.10"/>
<dbReference type="FunCoup" id="Q9TXL4">
    <property type="interactions" value="113"/>
</dbReference>
<accession>Q9TXL4</accession>
<dbReference type="PhylomeDB" id="Q9TXL4"/>
<dbReference type="RefSeq" id="NP_001367947.1">
    <property type="nucleotide sequence ID" value="NM_001380601.1"/>
</dbReference>
<gene>
    <name evidence="2 4" type="primary">irld-40</name>
    <name evidence="2" type="ORF">CELE_K04F1.10</name>
    <name evidence="4" type="ORF">K04F1.10</name>
</gene>
<dbReference type="OrthoDB" id="5868504at2759"/>
<feature type="domain" description="Receptor L-domain" evidence="1">
    <location>
        <begin position="221"/>
        <end position="302"/>
    </location>
</feature>
<dbReference type="OMA" id="HFIANDN"/>
<dbReference type="InParanoid" id="Q9TXL4"/>
<organism evidence="2 3">
    <name type="scientific">Caenorhabditis elegans</name>
    <dbReference type="NCBI Taxonomy" id="6239"/>
    <lineage>
        <taxon>Eukaryota</taxon>
        <taxon>Metazoa</taxon>
        <taxon>Ecdysozoa</taxon>
        <taxon>Nematoda</taxon>
        <taxon>Chromadorea</taxon>
        <taxon>Rhabditida</taxon>
        <taxon>Rhabditina</taxon>
        <taxon>Rhabditomorpha</taxon>
        <taxon>Rhabditoidea</taxon>
        <taxon>Rhabditidae</taxon>
        <taxon>Peloderinae</taxon>
        <taxon>Caenorhabditis</taxon>
    </lineage>
</organism>
<dbReference type="InterPro" id="IPR036941">
    <property type="entry name" value="Rcpt_L-dom_sf"/>
</dbReference>
<dbReference type="SUPFAM" id="SSF52058">
    <property type="entry name" value="L domain-like"/>
    <property type="match status" value="2"/>
</dbReference>
<dbReference type="HOGENOM" id="CLU_028064_0_1_1"/>